<dbReference type="RefSeq" id="WP_284195893.1">
    <property type="nucleotide sequence ID" value="NZ_BSOG01000002.1"/>
</dbReference>
<evidence type="ECO:0000313" key="2">
    <source>
        <dbReference type="Proteomes" id="UP001156706"/>
    </source>
</evidence>
<evidence type="ECO:0000313" key="1">
    <source>
        <dbReference type="EMBL" id="GLR12758.1"/>
    </source>
</evidence>
<organism evidence="1 2">
    <name type="scientific">Chitinimonas prasina</name>
    <dbReference type="NCBI Taxonomy" id="1434937"/>
    <lineage>
        <taxon>Bacteria</taxon>
        <taxon>Pseudomonadati</taxon>
        <taxon>Pseudomonadota</taxon>
        <taxon>Betaproteobacteria</taxon>
        <taxon>Neisseriales</taxon>
        <taxon>Chitinibacteraceae</taxon>
        <taxon>Chitinimonas</taxon>
    </lineage>
</organism>
<name>A0ABQ5YGF1_9NEIS</name>
<proteinExistence type="predicted"/>
<reference evidence="2" key="1">
    <citation type="journal article" date="2019" name="Int. J. Syst. Evol. Microbiol.">
        <title>The Global Catalogue of Microorganisms (GCM) 10K type strain sequencing project: providing services to taxonomists for standard genome sequencing and annotation.</title>
        <authorList>
            <consortium name="The Broad Institute Genomics Platform"/>
            <consortium name="The Broad Institute Genome Sequencing Center for Infectious Disease"/>
            <person name="Wu L."/>
            <person name="Ma J."/>
        </authorList>
    </citation>
    <scope>NUCLEOTIDE SEQUENCE [LARGE SCALE GENOMIC DNA]</scope>
    <source>
        <strain evidence="2">NBRC 110044</strain>
    </source>
</reference>
<comment type="caution">
    <text evidence="1">The sequence shown here is derived from an EMBL/GenBank/DDBJ whole genome shotgun (WGS) entry which is preliminary data.</text>
</comment>
<keyword evidence="2" id="KW-1185">Reference proteome</keyword>
<dbReference type="EMBL" id="BSOG01000002">
    <property type="protein sequence ID" value="GLR12758.1"/>
    <property type="molecule type" value="Genomic_DNA"/>
</dbReference>
<accession>A0ABQ5YGF1</accession>
<sequence>MIPTPALFQSLVHQLEALFRDTDAPTVSLRAERHAEVTHDAGISLPQYHQLQPGSPVYLPAKYH</sequence>
<gene>
    <name evidence="1" type="ORF">GCM10007907_15480</name>
</gene>
<dbReference type="Proteomes" id="UP001156706">
    <property type="component" value="Unassembled WGS sequence"/>
</dbReference>
<protein>
    <submittedName>
        <fullName evidence="1">Uncharacterized protein</fullName>
    </submittedName>
</protein>